<feature type="compositionally biased region" description="Low complexity" evidence="1">
    <location>
        <begin position="165"/>
        <end position="189"/>
    </location>
</feature>
<proteinExistence type="predicted"/>
<keyword evidence="2" id="KW-0812">Transmembrane</keyword>
<organism evidence="3 4">
    <name type="scientific">Streptococcus constellatus subsp. pharyngis SK1060 = CCUG 46377</name>
    <dbReference type="NCBI Taxonomy" id="1035184"/>
    <lineage>
        <taxon>Bacteria</taxon>
        <taxon>Bacillati</taxon>
        <taxon>Bacillota</taxon>
        <taxon>Bacilli</taxon>
        <taxon>Lactobacillales</taxon>
        <taxon>Streptococcaceae</taxon>
        <taxon>Streptococcus</taxon>
        <taxon>Streptococcus anginosus group</taxon>
    </lineage>
</organism>
<feature type="transmembrane region" description="Helical" evidence="2">
    <location>
        <begin position="120"/>
        <end position="142"/>
    </location>
</feature>
<dbReference type="NCBIfam" id="NF041534">
    <property type="entry name" value="rodZ_Strepcoccus"/>
    <property type="match status" value="1"/>
</dbReference>
<name>U2ZQT3_STRCV</name>
<keyword evidence="4" id="KW-1185">Reference proteome</keyword>
<dbReference type="Gene3D" id="1.10.260.40">
    <property type="entry name" value="lambda repressor-like DNA-binding domains"/>
    <property type="match status" value="1"/>
</dbReference>
<feature type="compositionally biased region" description="Polar residues" evidence="1">
    <location>
        <begin position="155"/>
        <end position="164"/>
    </location>
</feature>
<keyword evidence="2" id="KW-1133">Transmembrane helix</keyword>
<keyword evidence="2" id="KW-0472">Membrane</keyword>
<dbReference type="InterPro" id="IPR010982">
    <property type="entry name" value="Lambda_DNA-bd_dom_sf"/>
</dbReference>
<dbReference type="EMBL" id="BASX01000010">
    <property type="protein sequence ID" value="GAD44873.1"/>
    <property type="molecule type" value="Genomic_DNA"/>
</dbReference>
<accession>U2ZQT3</accession>
<dbReference type="SUPFAM" id="SSF47413">
    <property type="entry name" value="lambda repressor-like DNA-binding domains"/>
    <property type="match status" value="1"/>
</dbReference>
<dbReference type="PANTHER" id="PTHR34475">
    <property type="match status" value="1"/>
</dbReference>
<gene>
    <name evidence="3" type="ORF">ANG5_1401</name>
</gene>
<dbReference type="GO" id="GO:0003677">
    <property type="term" value="F:DNA binding"/>
    <property type="evidence" value="ECO:0007669"/>
    <property type="project" value="InterPro"/>
</dbReference>
<dbReference type="Pfam" id="PF13413">
    <property type="entry name" value="HTH_25"/>
    <property type="match status" value="1"/>
</dbReference>
<feature type="region of interest" description="Disordered" evidence="1">
    <location>
        <begin position="155"/>
        <end position="189"/>
    </location>
</feature>
<reference evidence="3 4" key="1">
    <citation type="submission" date="2013-09" db="EMBL/GenBank/DDBJ databases">
        <title>Genome Sequences of seven clinical isolates and type strains of anginosus group streptococci.</title>
        <authorList>
            <person name="Maruyama F."/>
            <person name="Sakurai A."/>
            <person name="Ogura Y."/>
            <person name="Homma H."/>
            <person name="Takahashi N."/>
            <person name="Ohtsubo Y."/>
            <person name="Hoshino T."/>
            <person name="Okahashi N."/>
            <person name="Nakagawa I."/>
            <person name="Kimura S."/>
            <person name="Fujiwara T."/>
            <person name="Hayashi T."/>
            <person name="Shintani S."/>
        </authorList>
    </citation>
    <scope>NUCLEOTIDE SEQUENCE [LARGE SCALE GENOMIC DNA]</scope>
    <source>
        <strain evidence="4">CCUG46377</strain>
    </source>
</reference>
<evidence type="ECO:0000256" key="2">
    <source>
        <dbReference type="SAM" id="Phobius"/>
    </source>
</evidence>
<dbReference type="InterPro" id="IPR048211">
    <property type="entry name" value="RodZ-like"/>
</dbReference>
<dbReference type="PANTHER" id="PTHR34475:SF1">
    <property type="entry name" value="CYTOSKELETON PROTEIN RODZ"/>
    <property type="match status" value="1"/>
</dbReference>
<evidence type="ECO:0000256" key="1">
    <source>
        <dbReference type="SAM" id="MobiDB-lite"/>
    </source>
</evidence>
<dbReference type="InterPro" id="IPR050400">
    <property type="entry name" value="Bact_Cytoskel_RodZ"/>
</dbReference>
<dbReference type="AlphaFoldDB" id="U2ZQT3"/>
<evidence type="ECO:0000313" key="3">
    <source>
        <dbReference type="EMBL" id="GAD44873.1"/>
    </source>
</evidence>
<comment type="caution">
    <text evidence="3">The sequence shown here is derived from an EMBL/GenBank/DDBJ whole genome shotgun (WGS) entry which is preliminary data.</text>
</comment>
<sequence length="288" mass="31764">MKFGKIVFNRKKAEAYEKKTIGEVLRLARINQGMSLEDLQKKTDIQLELLEAMEADDFDRLPSPFYARSFLRKYAWAVDLDERIILDAYEEGSMITYDEVDIDEEENFRSRRTKRQRTSFLPLFYLTILALAILVFVSYYVWTYVRHNSLTTNPSSSYSVVNKQTTTSSSSNDGSTSSESSNSSKTNLTVSGNGSNLTAILTGAVKPVNLKLSVNDTTIWVSVTGTDLEGGATLSPENQSVSTTISPGTTSTITLGVVQGVTITIDNQQIDTSGLTSLTGTITLIINN</sequence>
<evidence type="ECO:0000313" key="4">
    <source>
        <dbReference type="Proteomes" id="UP000016985"/>
    </source>
</evidence>
<dbReference type="Proteomes" id="UP000016985">
    <property type="component" value="Unassembled WGS sequence"/>
</dbReference>
<evidence type="ECO:0008006" key="5">
    <source>
        <dbReference type="Google" id="ProtNLM"/>
    </source>
</evidence>
<protein>
    <recommendedName>
        <fullName evidence="5">Helix-turn-helix domain-containing protein</fullName>
    </recommendedName>
</protein>